<sequence length="117" mass="11307">AVAAAAAPDVSEAVAVAAAPAVYAAAAPTVYAAAAPSLVASHSYTAPGIVASANTAGGFSYSAQSVGPLYAPRFYSAVVPAAAPILVNGVPADTPEVAAAKAAHYAAHIEEKARLFG</sequence>
<proteinExistence type="evidence at transcript level"/>
<feature type="non-terminal residue" evidence="1">
    <location>
        <position position="1"/>
    </location>
</feature>
<evidence type="ECO:0000313" key="1">
    <source>
        <dbReference type="EMBL" id="BAD89158.1"/>
    </source>
</evidence>
<reference evidence="1" key="1">
    <citation type="journal article" date="2005" name="FEBS Lett.">
        <title>Screening of genes expressed in developing mandibles during soldier differentiation in the termite Hodotermopsis sjostedti.</title>
        <authorList>
            <person name="Koshikawa S."/>
            <person name="Cornette R."/>
            <person name="Hojo M."/>
            <person name="Maekawa K."/>
            <person name="Matsumoto T."/>
            <person name="Miura T."/>
        </authorList>
    </citation>
    <scope>NUCLEOTIDE SEQUENCE</scope>
</reference>
<accession>Q5H799</accession>
<dbReference type="EMBL" id="AB194737">
    <property type="protein sequence ID" value="BAD89158.1"/>
    <property type="molecule type" value="mRNA"/>
</dbReference>
<gene>
    <name evidence="1" type="primary">HsjCP4</name>
</gene>
<organism evidence="1">
    <name type="scientific">Hodotermopsis sjostedti</name>
    <dbReference type="NCBI Taxonomy" id="377914"/>
    <lineage>
        <taxon>Eukaryota</taxon>
        <taxon>Metazoa</taxon>
        <taxon>Ecdysozoa</taxon>
        <taxon>Arthropoda</taxon>
        <taxon>Hexapoda</taxon>
        <taxon>Insecta</taxon>
        <taxon>Pterygota</taxon>
        <taxon>Neoptera</taxon>
        <taxon>Polyneoptera</taxon>
        <taxon>Dictyoptera</taxon>
        <taxon>Blattodea</taxon>
        <taxon>Blattoidea</taxon>
        <taxon>Termitoidae</taxon>
        <taxon>Termopsidae</taxon>
        <taxon>Hodotermopsis</taxon>
    </lineage>
</organism>
<protein>
    <submittedName>
        <fullName evidence="1">Uncharacterized protein HsjCP4</fullName>
    </submittedName>
</protein>
<dbReference type="AlphaFoldDB" id="Q5H799"/>
<name>Q5H799_9NEOP</name>